<evidence type="ECO:0000313" key="1">
    <source>
        <dbReference type="EMBL" id="PUB14231.1"/>
    </source>
</evidence>
<keyword evidence="2" id="KW-1185">Reference proteome</keyword>
<accession>A0A2T6KFZ4</accession>
<evidence type="ECO:0000313" key="2">
    <source>
        <dbReference type="Proteomes" id="UP000244523"/>
    </source>
</evidence>
<protein>
    <submittedName>
        <fullName evidence="1">Uncharacterized protein</fullName>
    </submittedName>
</protein>
<dbReference type="EMBL" id="QBUD01000006">
    <property type="protein sequence ID" value="PUB14231.1"/>
    <property type="molecule type" value="Genomic_DNA"/>
</dbReference>
<comment type="caution">
    <text evidence="1">The sequence shown here is derived from an EMBL/GenBank/DDBJ whole genome shotgun (WGS) entry which is preliminary data.</text>
</comment>
<reference evidence="1 2" key="1">
    <citation type="submission" date="2018-04" db="EMBL/GenBank/DDBJ databases">
        <title>Genomic Encyclopedia of Archaeal and Bacterial Type Strains, Phase II (KMG-II): from individual species to whole genera.</title>
        <authorList>
            <person name="Goeker M."/>
        </authorList>
    </citation>
    <scope>NUCLEOTIDE SEQUENCE [LARGE SCALE GENOMIC DNA]</scope>
    <source>
        <strain evidence="1 2">DSM 29955</strain>
    </source>
</reference>
<dbReference type="Proteomes" id="UP000244523">
    <property type="component" value="Unassembled WGS sequence"/>
</dbReference>
<proteinExistence type="predicted"/>
<gene>
    <name evidence="1" type="ORF">C8N45_106105</name>
</gene>
<dbReference type="OrthoDB" id="7961213at2"/>
<sequence length="169" mass="18592">MNALPLKSSSSPGAVIDELIANHGFNRVFLAVAARLFRKQYPPDPVTTDQALRIDGLSAHLRNDVGLLPEHGHRIHIDPLTTQDEWVLTLGRVAHQRSACGENSRPTVDPPLSRGHRLIMDKFPLICAVPLASPDIMWARPVLLMNGQEKVARQVQNAVACMKGLACRD</sequence>
<name>A0A2T6KFZ4_9RHOB</name>
<organism evidence="1 2">
    <name type="scientific">Yoonia sediminilitoris</name>
    <dbReference type="NCBI Taxonomy" id="1286148"/>
    <lineage>
        <taxon>Bacteria</taxon>
        <taxon>Pseudomonadati</taxon>
        <taxon>Pseudomonadota</taxon>
        <taxon>Alphaproteobacteria</taxon>
        <taxon>Rhodobacterales</taxon>
        <taxon>Paracoccaceae</taxon>
        <taxon>Yoonia</taxon>
    </lineage>
</organism>
<dbReference type="RefSeq" id="WP_108386658.1">
    <property type="nucleotide sequence ID" value="NZ_QBUD01000006.1"/>
</dbReference>
<dbReference type="AlphaFoldDB" id="A0A2T6KFZ4"/>